<keyword evidence="15" id="KW-1185">Reference proteome</keyword>
<dbReference type="OrthoDB" id="9812372at2"/>
<feature type="transmembrane region" description="Helical" evidence="12">
    <location>
        <begin position="12"/>
        <end position="31"/>
    </location>
</feature>
<evidence type="ECO:0000313" key="14">
    <source>
        <dbReference type="EMBL" id="EFV43999.1"/>
    </source>
</evidence>
<reference evidence="14 15" key="1">
    <citation type="submission" date="2010-10" db="EMBL/GenBank/DDBJ databases">
        <authorList>
            <consortium name="The Broad Institute Genome Sequencing Platform"/>
            <person name="Ward D."/>
            <person name="Earl A."/>
            <person name="Feldgarden M."/>
            <person name="Young S.K."/>
            <person name="Gargeya S."/>
            <person name="Zeng Q."/>
            <person name="Alvarado L."/>
            <person name="Berlin A."/>
            <person name="Bochicchio J."/>
            <person name="Chapman S.B."/>
            <person name="Chen Z."/>
            <person name="Freedman E."/>
            <person name="Gellesch M."/>
            <person name="Goldberg J."/>
            <person name="Griggs A."/>
            <person name="Gujja S."/>
            <person name="Heilman E."/>
            <person name="Heiman D."/>
            <person name="Howarth C."/>
            <person name="Mehta T."/>
            <person name="Neiman D."/>
            <person name="Pearson M."/>
            <person name="Roberts A."/>
            <person name="Saif S."/>
            <person name="Shea T."/>
            <person name="Shenoy N."/>
            <person name="Sisk P."/>
            <person name="Stolte C."/>
            <person name="Sykes S."/>
            <person name="White J."/>
            <person name="Yandava C."/>
            <person name="Allen-Vercoe E."/>
            <person name="Sibley C."/>
            <person name="Ambrose C.E."/>
            <person name="Strauss J."/>
            <person name="Daigneault M."/>
            <person name="Haas B."/>
            <person name="Nusbaum C."/>
            <person name="Birren B."/>
        </authorList>
    </citation>
    <scope>NUCLEOTIDE SEQUENCE [LARGE SCALE GENOMIC DNA]</scope>
    <source>
        <strain evidence="14 15">3_1_6</strain>
    </source>
</reference>
<dbReference type="InterPro" id="IPR000297">
    <property type="entry name" value="PPIase_PpiC"/>
</dbReference>
<dbReference type="PANTHER" id="PTHR47529">
    <property type="entry name" value="PEPTIDYL-PROLYL CIS-TRANS ISOMERASE D"/>
    <property type="match status" value="1"/>
</dbReference>
<dbReference type="STRING" id="563192.HMPREF0179_02205"/>
<evidence type="ECO:0000259" key="13">
    <source>
        <dbReference type="PROSITE" id="PS50198"/>
    </source>
</evidence>
<dbReference type="EMBL" id="ADCP02000001">
    <property type="protein sequence ID" value="EFV43999.1"/>
    <property type="molecule type" value="Genomic_DNA"/>
</dbReference>
<evidence type="ECO:0000256" key="2">
    <source>
        <dbReference type="ARBA" id="ARBA00022475"/>
    </source>
</evidence>
<feature type="domain" description="PpiC" evidence="13">
    <location>
        <begin position="264"/>
        <end position="366"/>
    </location>
</feature>
<keyword evidence="3" id="KW-0997">Cell inner membrane</keyword>
<keyword evidence="5 12" id="KW-1133">Transmembrane helix</keyword>
<organism evidence="14 15">
    <name type="scientific">Bilophila wadsworthia (strain 3_1_6)</name>
    <dbReference type="NCBI Taxonomy" id="563192"/>
    <lineage>
        <taxon>Bacteria</taxon>
        <taxon>Pseudomonadati</taxon>
        <taxon>Thermodesulfobacteriota</taxon>
        <taxon>Desulfovibrionia</taxon>
        <taxon>Desulfovibrionales</taxon>
        <taxon>Desulfovibrionaceae</taxon>
        <taxon>Bilophila</taxon>
    </lineage>
</organism>
<comment type="caution">
    <text evidence="14">The sequence shown here is derived from an EMBL/GenBank/DDBJ whole genome shotgun (WGS) entry which is preliminary data.</text>
</comment>
<dbReference type="GO" id="GO:0003755">
    <property type="term" value="F:peptidyl-prolyl cis-trans isomerase activity"/>
    <property type="evidence" value="ECO:0007669"/>
    <property type="project" value="UniProtKB-KW"/>
</dbReference>
<dbReference type="AlphaFoldDB" id="E5Y7P0"/>
<accession>E5Y7P0</accession>
<evidence type="ECO:0000256" key="9">
    <source>
        <dbReference type="ARBA" id="ARBA00040743"/>
    </source>
</evidence>
<keyword evidence="4 12" id="KW-0812">Transmembrane</keyword>
<evidence type="ECO:0000256" key="12">
    <source>
        <dbReference type="SAM" id="Phobius"/>
    </source>
</evidence>
<dbReference type="Pfam" id="PF13624">
    <property type="entry name" value="SurA_N_3"/>
    <property type="match status" value="1"/>
</dbReference>
<reference evidence="14 15" key="2">
    <citation type="submission" date="2013-04" db="EMBL/GenBank/DDBJ databases">
        <title>The Genome Sequence of Bilophila wadsworthia 3_1_6.</title>
        <authorList>
            <consortium name="The Broad Institute Genomics Platform"/>
            <person name="Earl A."/>
            <person name="Ward D."/>
            <person name="Feldgarden M."/>
            <person name="Gevers D."/>
            <person name="Sibley C."/>
            <person name="Strauss J."/>
            <person name="Allen-Vercoe E."/>
            <person name="Walker B."/>
            <person name="Young S."/>
            <person name="Zeng Q."/>
            <person name="Gargeya S."/>
            <person name="Fitzgerald M."/>
            <person name="Haas B."/>
            <person name="Abouelleil A."/>
            <person name="Allen A.W."/>
            <person name="Alvarado L."/>
            <person name="Arachchi H.M."/>
            <person name="Berlin A.M."/>
            <person name="Chapman S.B."/>
            <person name="Gainer-Dewar J."/>
            <person name="Goldberg J."/>
            <person name="Griggs A."/>
            <person name="Gujja S."/>
            <person name="Hansen M."/>
            <person name="Howarth C."/>
            <person name="Imamovic A."/>
            <person name="Ireland A."/>
            <person name="Larimer J."/>
            <person name="McCowan C."/>
            <person name="Murphy C."/>
            <person name="Pearson M."/>
            <person name="Poon T.W."/>
            <person name="Priest M."/>
            <person name="Roberts A."/>
            <person name="Saif S."/>
            <person name="Shea T."/>
            <person name="Sisk P."/>
            <person name="Sykes S."/>
            <person name="Wortman J."/>
            <person name="Nusbaum C."/>
            <person name="Birren B."/>
        </authorList>
    </citation>
    <scope>NUCLEOTIDE SEQUENCE [LARGE SCALE GENOMIC DNA]</scope>
    <source>
        <strain evidence="14 15">3_1_6</strain>
    </source>
</reference>
<proteinExistence type="inferred from homology"/>
<evidence type="ECO:0000256" key="5">
    <source>
        <dbReference type="ARBA" id="ARBA00022989"/>
    </source>
</evidence>
<dbReference type="InterPro" id="IPR046357">
    <property type="entry name" value="PPIase_dom_sf"/>
</dbReference>
<sequence>MLDLIRANAQSWGVKIAFGIIILVFVFWGVGGLTGGPSTVILTVNGEPITIQEFQRKYEQLEQQVRAQYPDLDAAGLKAMQLKQQLIQNLILENLIMQEAKRVGIVVTPVELRKLIESFPAFHNAEGKFDPDAYVRVIKAQRNTPGNFEAELRNNMLMNKLRADVTAGAFVPEAEVRDLFRYEGERRILEYVFYPLEDYTSKVTVDDAQIKDYYEANQASFTVPPQADVEYLLIGAEALAAAQNISDAAVSEYYEKNAAQFATPEMVRARHILILSDAKASAEDQAKAKAKIEEIAKRIKAGEDFGEVAKEVSEDPGSGPQGGELGWFAHGQMVPEFDKASFALNPGELSEPVKTQFGWHLIQLEEKKAAGQKPLDEVKDQIRTRLAQDEASGKVQEALEQVQLAVIGGKSLKEAGEPLKLAPQETGLVNTTELTEKMGIKPENLPALLAAKPGTVLDTPFVTKTGYVIAKVNESKPQTVKPLDAVKDDIKARLQQDKARTLAFEAANAERKTFTADLPKELQGKLKKTEPVGRQGYMGELGMNAELAKAAFAAKVNEWFPVAYTLDGGAVIARVAEVVTPSDEDWKTAAPQITDAVLNAKREQMFRGFLSLLRSNAKIELKNETILAD</sequence>
<evidence type="ECO:0000313" key="15">
    <source>
        <dbReference type="Proteomes" id="UP000006034"/>
    </source>
</evidence>
<dbReference type="GeneID" id="78085347"/>
<dbReference type="Pfam" id="PF13145">
    <property type="entry name" value="Rotamase_2"/>
    <property type="match status" value="1"/>
</dbReference>
<dbReference type="Gene3D" id="1.10.4030.10">
    <property type="entry name" value="Porin chaperone SurA, peptide-binding domain"/>
    <property type="match status" value="1"/>
</dbReference>
<keyword evidence="2" id="KW-1003">Cell membrane</keyword>
<dbReference type="eggNOG" id="COG0760">
    <property type="taxonomic scope" value="Bacteria"/>
</dbReference>
<keyword evidence="6 12" id="KW-0472">Membrane</keyword>
<dbReference type="Pfam" id="PF13616">
    <property type="entry name" value="Rotamase_3"/>
    <property type="match status" value="1"/>
</dbReference>
<evidence type="ECO:0000256" key="3">
    <source>
        <dbReference type="ARBA" id="ARBA00022519"/>
    </source>
</evidence>
<evidence type="ECO:0000256" key="4">
    <source>
        <dbReference type="ARBA" id="ARBA00022692"/>
    </source>
</evidence>
<dbReference type="Proteomes" id="UP000006034">
    <property type="component" value="Unassembled WGS sequence"/>
</dbReference>
<evidence type="ECO:0000256" key="1">
    <source>
        <dbReference type="ARBA" id="ARBA00004382"/>
    </source>
</evidence>
<dbReference type="SUPFAM" id="SSF109998">
    <property type="entry name" value="Triger factor/SurA peptide-binding domain-like"/>
    <property type="match status" value="1"/>
</dbReference>
<evidence type="ECO:0000256" key="7">
    <source>
        <dbReference type="ARBA" id="ARBA00023186"/>
    </source>
</evidence>
<dbReference type="InterPro" id="IPR027304">
    <property type="entry name" value="Trigger_fact/SurA_dom_sf"/>
</dbReference>
<dbReference type="PROSITE" id="PS01096">
    <property type="entry name" value="PPIC_PPIASE_1"/>
    <property type="match status" value="1"/>
</dbReference>
<dbReference type="SUPFAM" id="SSF54534">
    <property type="entry name" value="FKBP-like"/>
    <property type="match status" value="1"/>
</dbReference>
<dbReference type="RefSeq" id="WP_005028017.1">
    <property type="nucleotide sequence ID" value="NZ_KE150238.1"/>
</dbReference>
<dbReference type="GO" id="GO:0005886">
    <property type="term" value="C:plasma membrane"/>
    <property type="evidence" value="ECO:0007669"/>
    <property type="project" value="UniProtKB-SubCell"/>
</dbReference>
<dbReference type="InterPro" id="IPR052029">
    <property type="entry name" value="PpiD_chaperone"/>
</dbReference>
<protein>
    <recommendedName>
        <fullName evidence="9">Periplasmic chaperone PpiD</fullName>
    </recommendedName>
    <alternativeName>
        <fullName evidence="10">Periplasmic folding chaperone</fullName>
    </alternativeName>
</protein>
<dbReference type="HOGENOM" id="CLU_023843_1_0_7"/>
<keyword evidence="11" id="KW-0697">Rotamase</keyword>
<evidence type="ECO:0000256" key="6">
    <source>
        <dbReference type="ARBA" id="ARBA00023136"/>
    </source>
</evidence>
<evidence type="ECO:0000256" key="10">
    <source>
        <dbReference type="ARBA" id="ARBA00042775"/>
    </source>
</evidence>
<dbReference type="PROSITE" id="PS50198">
    <property type="entry name" value="PPIC_PPIASE_2"/>
    <property type="match status" value="1"/>
</dbReference>
<dbReference type="InterPro" id="IPR023058">
    <property type="entry name" value="PPIase_PpiC_CS"/>
</dbReference>
<gene>
    <name evidence="14" type="ORF">HMPREF0179_02205</name>
</gene>
<evidence type="ECO:0000256" key="8">
    <source>
        <dbReference type="ARBA" id="ARBA00038408"/>
    </source>
</evidence>
<keyword evidence="11" id="KW-0413">Isomerase</keyword>
<comment type="similarity">
    <text evidence="8">Belongs to the PpiD chaperone family.</text>
</comment>
<evidence type="ECO:0000256" key="11">
    <source>
        <dbReference type="PROSITE-ProRule" id="PRU00278"/>
    </source>
</evidence>
<name>E5Y7P0_BILW3</name>
<keyword evidence="7" id="KW-0143">Chaperone</keyword>
<comment type="subcellular location">
    <subcellularLocation>
        <location evidence="1">Cell inner membrane</location>
        <topology evidence="1">Single-pass type II membrane protein</topology>
        <orientation evidence="1">Periplasmic side</orientation>
    </subcellularLocation>
</comment>
<dbReference type="Gene3D" id="3.10.50.40">
    <property type="match status" value="1"/>
</dbReference>
<dbReference type="PANTHER" id="PTHR47529:SF1">
    <property type="entry name" value="PERIPLASMIC CHAPERONE PPID"/>
    <property type="match status" value="1"/>
</dbReference>